<keyword evidence="7" id="KW-0808">Transferase</keyword>
<reference evidence="7" key="1">
    <citation type="journal article" date="2021" name="Nat. Commun.">
        <title>Genetic determinants of endophytism in the Arabidopsis root mycobiome.</title>
        <authorList>
            <person name="Mesny F."/>
            <person name="Miyauchi S."/>
            <person name="Thiergart T."/>
            <person name="Pickel B."/>
            <person name="Atanasova L."/>
            <person name="Karlsson M."/>
            <person name="Huettel B."/>
            <person name="Barry K.W."/>
            <person name="Haridas S."/>
            <person name="Chen C."/>
            <person name="Bauer D."/>
            <person name="Andreopoulos W."/>
            <person name="Pangilinan J."/>
            <person name="LaButti K."/>
            <person name="Riley R."/>
            <person name="Lipzen A."/>
            <person name="Clum A."/>
            <person name="Drula E."/>
            <person name="Henrissat B."/>
            <person name="Kohler A."/>
            <person name="Grigoriev I.V."/>
            <person name="Martin F.M."/>
            <person name="Hacquard S."/>
        </authorList>
    </citation>
    <scope>NUCLEOTIDE SEQUENCE</scope>
    <source>
        <strain evidence="7">MPI-CAGE-CH-0235</strain>
    </source>
</reference>
<feature type="transmembrane region" description="Helical" evidence="5">
    <location>
        <begin position="205"/>
        <end position="223"/>
    </location>
</feature>
<evidence type="ECO:0000256" key="1">
    <source>
        <dbReference type="ARBA" id="ARBA00004141"/>
    </source>
</evidence>
<evidence type="ECO:0000259" key="6">
    <source>
        <dbReference type="Pfam" id="PF13813"/>
    </source>
</evidence>
<proteinExistence type="predicted"/>
<evidence type="ECO:0000256" key="5">
    <source>
        <dbReference type="SAM" id="Phobius"/>
    </source>
</evidence>
<keyword evidence="2 5" id="KW-0812">Transmembrane</keyword>
<comment type="subcellular location">
    <subcellularLocation>
        <location evidence="1">Membrane</location>
        <topology evidence="1">Multi-pass membrane protein</topology>
    </subcellularLocation>
</comment>
<keyword evidence="4 5" id="KW-0472">Membrane</keyword>
<feature type="transmembrane region" description="Helical" evidence="5">
    <location>
        <begin position="134"/>
        <end position="153"/>
    </location>
</feature>
<dbReference type="OrthoDB" id="1077582at2759"/>
<evidence type="ECO:0000313" key="7">
    <source>
        <dbReference type="EMBL" id="KAH7309825.1"/>
    </source>
</evidence>
<accession>A0A8K0WN93</accession>
<dbReference type="AlphaFoldDB" id="A0A8K0WN93"/>
<evidence type="ECO:0000313" key="8">
    <source>
        <dbReference type="Proteomes" id="UP000813444"/>
    </source>
</evidence>
<evidence type="ECO:0000256" key="2">
    <source>
        <dbReference type="ARBA" id="ARBA00022692"/>
    </source>
</evidence>
<comment type="caution">
    <text evidence="7">The sequence shown here is derived from an EMBL/GenBank/DDBJ whole genome shotgun (WGS) entry which is preliminary data.</text>
</comment>
<protein>
    <submittedName>
        <fullName evidence="7">Membrane bound O-acyl transferase family-domain-containing protein</fullName>
    </submittedName>
</protein>
<keyword evidence="3 5" id="KW-1133">Transmembrane helix</keyword>
<keyword evidence="8" id="KW-1185">Reference proteome</keyword>
<feature type="transmembrane region" description="Helical" evidence="5">
    <location>
        <begin position="52"/>
        <end position="77"/>
    </location>
</feature>
<dbReference type="InterPro" id="IPR032805">
    <property type="entry name" value="Wax_synthase_dom"/>
</dbReference>
<dbReference type="GO" id="GO:0016740">
    <property type="term" value="F:transferase activity"/>
    <property type="evidence" value="ECO:0007669"/>
    <property type="project" value="UniProtKB-KW"/>
</dbReference>
<dbReference type="Pfam" id="PF13813">
    <property type="entry name" value="MBOAT_2"/>
    <property type="match status" value="1"/>
</dbReference>
<evidence type="ECO:0000256" key="4">
    <source>
        <dbReference type="ARBA" id="ARBA00023136"/>
    </source>
</evidence>
<dbReference type="EMBL" id="JAGPNK010000013">
    <property type="protein sequence ID" value="KAH7309825.1"/>
    <property type="molecule type" value="Genomic_DNA"/>
</dbReference>
<feature type="domain" description="Wax synthase" evidence="6">
    <location>
        <begin position="82"/>
        <end position="160"/>
    </location>
</feature>
<gene>
    <name evidence="7" type="ORF">B0I35DRAFT_412693</name>
</gene>
<evidence type="ECO:0000256" key="3">
    <source>
        <dbReference type="ARBA" id="ARBA00022989"/>
    </source>
</evidence>
<feature type="transmembrane region" description="Helical" evidence="5">
    <location>
        <begin position="165"/>
        <end position="185"/>
    </location>
</feature>
<dbReference type="Proteomes" id="UP000813444">
    <property type="component" value="Unassembled WGS sequence"/>
</dbReference>
<organism evidence="7 8">
    <name type="scientific">Stachybotrys elegans</name>
    <dbReference type="NCBI Taxonomy" id="80388"/>
    <lineage>
        <taxon>Eukaryota</taxon>
        <taxon>Fungi</taxon>
        <taxon>Dikarya</taxon>
        <taxon>Ascomycota</taxon>
        <taxon>Pezizomycotina</taxon>
        <taxon>Sordariomycetes</taxon>
        <taxon>Hypocreomycetidae</taxon>
        <taxon>Hypocreales</taxon>
        <taxon>Stachybotryaceae</taxon>
        <taxon>Stachybotrys</taxon>
    </lineage>
</organism>
<sequence>MACTGAYMLPAIFVETMVEIYPEDVAQSALLMRLSSLTARETVVRLYAVASWIWGSFMLMDGIHTILAVVTVITGLFRPADWPPLFGKPTEACGLRRFWGRFWHRLAVRSYSNYGRLVAQSFGMLQHSHRTPGAGAVIAFTVFLISGLTHQVISWRLGTNDWLDLQWYLLNFAACFAETVIVSAVRSAAKQAGWARELAVIERSWLGWAIGFMWTFSFFFWGVPLWKFPRLHKQVTSFDRWMSIFSKMTIVPPT</sequence>
<name>A0A8K0WN93_9HYPO</name>
<dbReference type="GO" id="GO:0016020">
    <property type="term" value="C:membrane"/>
    <property type="evidence" value="ECO:0007669"/>
    <property type="project" value="UniProtKB-SubCell"/>
</dbReference>